<proteinExistence type="predicted"/>
<dbReference type="PANTHER" id="PTHR34285:SF6">
    <property type="entry name" value="TRANSMEMBRANE PROTEIN"/>
    <property type="match status" value="1"/>
</dbReference>
<evidence type="ECO:0000256" key="2">
    <source>
        <dbReference type="SAM" id="MobiDB-lite"/>
    </source>
</evidence>
<dbReference type="OrthoDB" id="693868at2759"/>
<dbReference type="AlphaFoldDB" id="A0A835IVH5"/>
<feature type="compositionally biased region" description="Low complexity" evidence="2">
    <location>
        <begin position="275"/>
        <end position="288"/>
    </location>
</feature>
<feature type="coiled-coil region" evidence="1">
    <location>
        <begin position="215"/>
        <end position="274"/>
    </location>
</feature>
<feature type="region of interest" description="Disordered" evidence="2">
    <location>
        <begin position="275"/>
        <end position="335"/>
    </location>
</feature>
<feature type="compositionally biased region" description="Basic and acidic residues" evidence="2">
    <location>
        <begin position="309"/>
        <end position="321"/>
    </location>
</feature>
<sequence>MKASVKLRKEEAGHENPLVRFKLPIQILGLPFMSSFTAGDSKDLSFNLHTNFLNGPSIKLSYTPTQTTTSDIHTHHHQPISLSLKSGVGLFGSPKNSPLIISAHFTHFPNPTFSLHIKPQFGDFSLSKTAVSCTSPFNSGVECNDVERPVVVMRNLCSGYEDGVFSGVGVKAKTVLPVGKKAVEVKFRWGVNFPEESFDKMRLKLPFLTVDKISIERVEKEREVVVEKKKKKKKSGIGDGEMLKGMCFWMKKEVEVLQRENNLIKESLEEMKMNGSLRRSYSRGSSNNDVSRPLGENSSEFEKRKNKKNGAEEKGRNEVKSKKFSGSDTSSGNDVVEELKRAIMAASSSGV</sequence>
<evidence type="ECO:0000313" key="3">
    <source>
        <dbReference type="EMBL" id="KAF9625895.1"/>
    </source>
</evidence>
<name>A0A835IVH5_9MAGN</name>
<reference evidence="3 4" key="1">
    <citation type="submission" date="2020-10" db="EMBL/GenBank/DDBJ databases">
        <title>The Coptis chinensis genome and diversification of protoberbering-type alkaloids.</title>
        <authorList>
            <person name="Wang B."/>
            <person name="Shu S."/>
            <person name="Song C."/>
            <person name="Liu Y."/>
        </authorList>
    </citation>
    <scope>NUCLEOTIDE SEQUENCE [LARGE SCALE GENOMIC DNA]</scope>
    <source>
        <strain evidence="3">HL-2020</strain>
        <tissue evidence="3">Leaf</tissue>
    </source>
</reference>
<dbReference type="EMBL" id="JADFTS010000001">
    <property type="protein sequence ID" value="KAF9625895.1"/>
    <property type="molecule type" value="Genomic_DNA"/>
</dbReference>
<keyword evidence="1" id="KW-0175">Coiled coil</keyword>
<comment type="caution">
    <text evidence="3">The sequence shown here is derived from an EMBL/GenBank/DDBJ whole genome shotgun (WGS) entry which is preliminary data.</text>
</comment>
<accession>A0A835IVH5</accession>
<organism evidence="3 4">
    <name type="scientific">Coptis chinensis</name>
    <dbReference type="NCBI Taxonomy" id="261450"/>
    <lineage>
        <taxon>Eukaryota</taxon>
        <taxon>Viridiplantae</taxon>
        <taxon>Streptophyta</taxon>
        <taxon>Embryophyta</taxon>
        <taxon>Tracheophyta</taxon>
        <taxon>Spermatophyta</taxon>
        <taxon>Magnoliopsida</taxon>
        <taxon>Ranunculales</taxon>
        <taxon>Ranunculaceae</taxon>
        <taxon>Coptidoideae</taxon>
        <taxon>Coptis</taxon>
    </lineage>
</organism>
<protein>
    <submittedName>
        <fullName evidence="3">Uncharacterized protein</fullName>
    </submittedName>
</protein>
<evidence type="ECO:0000313" key="4">
    <source>
        <dbReference type="Proteomes" id="UP000631114"/>
    </source>
</evidence>
<feature type="compositionally biased region" description="Polar residues" evidence="2">
    <location>
        <begin position="324"/>
        <end position="333"/>
    </location>
</feature>
<keyword evidence="4" id="KW-1185">Reference proteome</keyword>
<dbReference type="PANTHER" id="PTHR34285">
    <property type="entry name" value="OS08G0510800 PROTEIN"/>
    <property type="match status" value="1"/>
</dbReference>
<evidence type="ECO:0000256" key="1">
    <source>
        <dbReference type="SAM" id="Coils"/>
    </source>
</evidence>
<gene>
    <name evidence="3" type="ORF">IFM89_027672</name>
</gene>
<dbReference type="Proteomes" id="UP000631114">
    <property type="component" value="Unassembled WGS sequence"/>
</dbReference>